<keyword evidence="1" id="KW-1133">Transmembrane helix</keyword>
<keyword evidence="1" id="KW-0812">Transmembrane</keyword>
<feature type="transmembrane region" description="Helical" evidence="1">
    <location>
        <begin position="252"/>
        <end position="271"/>
    </location>
</feature>
<keyword evidence="3" id="KW-1185">Reference proteome</keyword>
<keyword evidence="1" id="KW-0472">Membrane</keyword>
<evidence type="ECO:0000313" key="3">
    <source>
        <dbReference type="Proteomes" id="UP001219525"/>
    </source>
</evidence>
<proteinExistence type="predicted"/>
<dbReference type="EMBL" id="JARJCW010000035">
    <property type="protein sequence ID" value="KAJ7207901.1"/>
    <property type="molecule type" value="Genomic_DNA"/>
</dbReference>
<feature type="transmembrane region" description="Helical" evidence="1">
    <location>
        <begin position="179"/>
        <end position="197"/>
    </location>
</feature>
<comment type="caution">
    <text evidence="2">The sequence shown here is derived from an EMBL/GenBank/DDBJ whole genome shotgun (WGS) entry which is preliminary data.</text>
</comment>
<accession>A0AAD6VB06</accession>
<name>A0AAD6VB06_9AGAR</name>
<reference evidence="2" key="1">
    <citation type="submission" date="2023-03" db="EMBL/GenBank/DDBJ databases">
        <title>Massive genome expansion in bonnet fungi (Mycena s.s.) driven by repeated elements and novel gene families across ecological guilds.</title>
        <authorList>
            <consortium name="Lawrence Berkeley National Laboratory"/>
            <person name="Harder C.B."/>
            <person name="Miyauchi S."/>
            <person name="Viragh M."/>
            <person name="Kuo A."/>
            <person name="Thoen E."/>
            <person name="Andreopoulos B."/>
            <person name="Lu D."/>
            <person name="Skrede I."/>
            <person name="Drula E."/>
            <person name="Henrissat B."/>
            <person name="Morin E."/>
            <person name="Kohler A."/>
            <person name="Barry K."/>
            <person name="LaButti K."/>
            <person name="Morin E."/>
            <person name="Salamov A."/>
            <person name="Lipzen A."/>
            <person name="Mereny Z."/>
            <person name="Hegedus B."/>
            <person name="Baldrian P."/>
            <person name="Stursova M."/>
            <person name="Weitz H."/>
            <person name="Taylor A."/>
            <person name="Grigoriev I.V."/>
            <person name="Nagy L.G."/>
            <person name="Martin F."/>
            <person name="Kauserud H."/>
        </authorList>
    </citation>
    <scope>NUCLEOTIDE SEQUENCE</scope>
    <source>
        <strain evidence="2">9144</strain>
    </source>
</reference>
<feature type="transmembrane region" description="Helical" evidence="1">
    <location>
        <begin position="209"/>
        <end position="231"/>
    </location>
</feature>
<evidence type="ECO:0000313" key="2">
    <source>
        <dbReference type="EMBL" id="KAJ7207901.1"/>
    </source>
</evidence>
<dbReference type="AlphaFoldDB" id="A0AAD6VB06"/>
<organism evidence="2 3">
    <name type="scientific">Mycena pura</name>
    <dbReference type="NCBI Taxonomy" id="153505"/>
    <lineage>
        <taxon>Eukaryota</taxon>
        <taxon>Fungi</taxon>
        <taxon>Dikarya</taxon>
        <taxon>Basidiomycota</taxon>
        <taxon>Agaricomycotina</taxon>
        <taxon>Agaricomycetes</taxon>
        <taxon>Agaricomycetidae</taxon>
        <taxon>Agaricales</taxon>
        <taxon>Marasmiineae</taxon>
        <taxon>Mycenaceae</taxon>
        <taxon>Mycena</taxon>
    </lineage>
</organism>
<feature type="transmembrane region" description="Helical" evidence="1">
    <location>
        <begin position="61"/>
        <end position="78"/>
    </location>
</feature>
<evidence type="ECO:0000256" key="1">
    <source>
        <dbReference type="SAM" id="Phobius"/>
    </source>
</evidence>
<gene>
    <name evidence="2" type="ORF">GGX14DRAFT_114489</name>
</gene>
<sequence>MDSADTFDPTQYNLAWTGTFLAAGVRDIKRTSTEDCPILIIGVAGTRSLRWKHFLPVIRPHLIRSTGIYINLFILAIYTLSRRKTAGKKVLLVACWTMFILGTTQIILLLFGAAINIPILQELVDASNFGPAPVKAKSWKHYWDWLYKAEAGVLIFNNLVTDLLFLYRCYKIWGPRKKVVIFPAILVLSATALTFVQPPLELRAVYRRGLYAMFTVTSLVLMGLTAGRIWWMQREASHVQIDVDDIFRNRPIVLILESGALYCVCVILLMIFSPNQFAYQILLSVTSQINIAPTLIVVRVGLGHNIQDSIPNQHPLQSKPIRSRQ</sequence>
<protein>
    <submittedName>
        <fullName evidence="2">Uncharacterized protein</fullName>
    </submittedName>
</protein>
<feature type="transmembrane region" description="Helical" evidence="1">
    <location>
        <begin position="90"/>
        <end position="115"/>
    </location>
</feature>
<feature type="transmembrane region" description="Helical" evidence="1">
    <location>
        <begin position="277"/>
        <end position="298"/>
    </location>
</feature>
<feature type="transmembrane region" description="Helical" evidence="1">
    <location>
        <begin position="145"/>
        <end position="167"/>
    </location>
</feature>
<dbReference type="Proteomes" id="UP001219525">
    <property type="component" value="Unassembled WGS sequence"/>
</dbReference>